<evidence type="ECO:0000313" key="1">
    <source>
        <dbReference type="EMBL" id="SUZ63583.1"/>
    </source>
</evidence>
<dbReference type="PANTHER" id="PTHR34309">
    <property type="entry name" value="SLR1406 PROTEIN"/>
    <property type="match status" value="1"/>
</dbReference>
<reference evidence="1" key="1">
    <citation type="submission" date="2018-05" db="EMBL/GenBank/DDBJ databases">
        <authorList>
            <person name="Lanie J.A."/>
            <person name="Ng W.-L."/>
            <person name="Kazmierczak K.M."/>
            <person name="Andrzejewski T.M."/>
            <person name="Davidsen T.M."/>
            <person name="Wayne K.J."/>
            <person name="Tettelin H."/>
            <person name="Glass J.I."/>
            <person name="Rusch D."/>
            <person name="Podicherti R."/>
            <person name="Tsui H.-C.T."/>
            <person name="Winkler M.E."/>
        </authorList>
    </citation>
    <scope>NUCLEOTIDE SEQUENCE</scope>
</reference>
<dbReference type="InterPro" id="IPR052517">
    <property type="entry name" value="GlcG_carb_metab_protein"/>
</dbReference>
<name>A0A381PDN3_9ZZZZ</name>
<protein>
    <recommendedName>
        <fullName evidence="2">Heme-binding protein</fullName>
    </recommendedName>
</protein>
<accession>A0A381PDN3</accession>
<dbReference type="PANTHER" id="PTHR34309:SF1">
    <property type="entry name" value="PROTEIN GLCG"/>
    <property type="match status" value="1"/>
</dbReference>
<dbReference type="SUPFAM" id="SSF143744">
    <property type="entry name" value="GlcG-like"/>
    <property type="match status" value="1"/>
</dbReference>
<dbReference type="Pfam" id="PF03928">
    <property type="entry name" value="HbpS-like"/>
    <property type="match status" value="1"/>
</dbReference>
<dbReference type="InterPro" id="IPR005624">
    <property type="entry name" value="PduO/GlcC-like"/>
</dbReference>
<organism evidence="1">
    <name type="scientific">marine metagenome</name>
    <dbReference type="NCBI Taxonomy" id="408172"/>
    <lineage>
        <taxon>unclassified sequences</taxon>
        <taxon>metagenomes</taxon>
        <taxon>ecological metagenomes</taxon>
    </lineage>
</organism>
<dbReference type="Gene3D" id="3.30.450.150">
    <property type="entry name" value="Haem-degrading domain"/>
    <property type="match status" value="1"/>
</dbReference>
<sequence length="157" mass="16363">MRSRTLAKITLPLLGFVVLGFAPAVAQQSLTYEQARTAMDAAERDARSNQWNLTIVIADAQGVPIYVRRMDGASSRTFDVAMRKVRTALAAGMATGDYGQALAAGRVEEIPDGVTFEGGYPIRLGGNMVGAMSASGASGAQDAQVVRAGMAAIGVEP</sequence>
<dbReference type="EMBL" id="UINC01000919">
    <property type="protein sequence ID" value="SUZ63583.1"/>
    <property type="molecule type" value="Genomic_DNA"/>
</dbReference>
<proteinExistence type="predicted"/>
<evidence type="ECO:0008006" key="2">
    <source>
        <dbReference type="Google" id="ProtNLM"/>
    </source>
</evidence>
<gene>
    <name evidence="1" type="ORF">METZ01_LOCUS16437</name>
</gene>
<dbReference type="InterPro" id="IPR038084">
    <property type="entry name" value="PduO/GlcC-like_sf"/>
</dbReference>
<dbReference type="AlphaFoldDB" id="A0A381PDN3"/>